<evidence type="ECO:0000313" key="3">
    <source>
        <dbReference type="Proteomes" id="UP000251341"/>
    </source>
</evidence>
<comment type="caution">
    <text evidence="2">The sequence shown here is derived from an EMBL/GenBank/DDBJ whole genome shotgun (WGS) entry which is preliminary data.</text>
</comment>
<evidence type="ECO:0000256" key="1">
    <source>
        <dbReference type="SAM" id="SignalP"/>
    </source>
</evidence>
<dbReference type="InterPro" id="IPR058248">
    <property type="entry name" value="Lxx211020-like"/>
</dbReference>
<dbReference type="Pfam" id="PF04314">
    <property type="entry name" value="PCuAC"/>
    <property type="match status" value="1"/>
</dbReference>
<dbReference type="AlphaFoldDB" id="A0A315EQP5"/>
<evidence type="ECO:0000313" key="2">
    <source>
        <dbReference type="EMBL" id="PUE59561.1"/>
    </source>
</evidence>
<dbReference type="InterPro" id="IPR007410">
    <property type="entry name" value="LpqE-like"/>
</dbReference>
<evidence type="ECO:0008006" key="4">
    <source>
        <dbReference type="Google" id="ProtNLM"/>
    </source>
</evidence>
<dbReference type="InterPro" id="IPR036182">
    <property type="entry name" value="PCuAC_sf"/>
</dbReference>
<keyword evidence="1" id="KW-0732">Signal</keyword>
<gene>
    <name evidence="2" type="ORF">B9Z44_08240</name>
</gene>
<dbReference type="Proteomes" id="UP000251341">
    <property type="component" value="Unassembled WGS sequence"/>
</dbReference>
<keyword evidence="3" id="KW-1185">Reference proteome</keyword>
<feature type="signal peptide" evidence="1">
    <location>
        <begin position="1"/>
        <end position="22"/>
    </location>
</feature>
<dbReference type="RefSeq" id="WP_108402148.1">
    <property type="nucleotide sequence ID" value="NZ_NESP01000001.1"/>
</dbReference>
<feature type="chain" id="PRO_5016300098" description="Copper chaperone PCu(A)C" evidence="1">
    <location>
        <begin position="23"/>
        <end position="164"/>
    </location>
</feature>
<proteinExistence type="predicted"/>
<dbReference type="EMBL" id="NESP01000001">
    <property type="protein sequence ID" value="PUE59561.1"/>
    <property type="molecule type" value="Genomic_DNA"/>
</dbReference>
<protein>
    <recommendedName>
        <fullName evidence="4">Copper chaperone PCu(A)C</fullName>
    </recommendedName>
</protein>
<reference evidence="2 3" key="1">
    <citation type="submission" date="2017-04" db="EMBL/GenBank/DDBJ databases">
        <title>Unexpected and diverse lifestyles within the genus Limnohabitans.</title>
        <authorList>
            <person name="Kasalicky V."/>
            <person name="Mehrshad M."/>
            <person name="Andrei S.-A."/>
            <person name="Salcher M."/>
            <person name="Kratochvilova H."/>
            <person name="Simek K."/>
            <person name="Ghai R."/>
        </authorList>
    </citation>
    <scope>NUCLEOTIDE SEQUENCE [LARGE SCALE GENOMIC DNA]</scope>
    <source>
        <strain evidence="2 3">MWH-C5</strain>
    </source>
</reference>
<dbReference type="PANTHER" id="PTHR36302:SF1">
    <property type="entry name" value="COPPER CHAPERONE PCU(A)C"/>
    <property type="match status" value="1"/>
</dbReference>
<dbReference type="PANTHER" id="PTHR36302">
    <property type="entry name" value="BLR7088 PROTEIN"/>
    <property type="match status" value="1"/>
</dbReference>
<sequence length="164" mass="17774">MPFAKYLITAAFTTVCTVSAFAQNVTVTDAWARATVQGQKATGAFMKITAKDNAKLVGVSSPVAGVAEIHEMKMDKDVMRMNALPNGLDLPAGKAVELKPGGYHVMLMDLKAPLAKDSTVPVTLMFEDVKGVKSKVELKVQVGMQAPMMQHQKQMEHNHGDHKH</sequence>
<name>A0A315EQP5_9BURK</name>
<organism evidence="2 3">
    <name type="scientific">Limnohabitans curvus</name>
    <dbReference type="NCBI Taxonomy" id="323423"/>
    <lineage>
        <taxon>Bacteria</taxon>
        <taxon>Pseudomonadati</taxon>
        <taxon>Pseudomonadota</taxon>
        <taxon>Betaproteobacteria</taxon>
        <taxon>Burkholderiales</taxon>
        <taxon>Comamonadaceae</taxon>
        <taxon>Limnohabitans</taxon>
    </lineage>
</organism>
<accession>A0A315EQP5</accession>
<dbReference type="SUPFAM" id="SSF110087">
    <property type="entry name" value="DR1885-like metal-binding protein"/>
    <property type="match status" value="1"/>
</dbReference>
<dbReference type="Gene3D" id="2.60.40.1890">
    <property type="entry name" value="PCu(A)C copper chaperone"/>
    <property type="match status" value="1"/>
</dbReference>